<keyword evidence="2" id="KW-1185">Reference proteome</keyword>
<evidence type="ECO:0000313" key="2">
    <source>
        <dbReference type="Proteomes" id="UP000241360"/>
    </source>
</evidence>
<evidence type="ECO:0000313" key="1">
    <source>
        <dbReference type="EMBL" id="AVD99467.1"/>
    </source>
</evidence>
<proteinExistence type="predicted"/>
<sequence>MNADSAKQKLVSAKNKVVKNRTKILGTVAVVATTVAVIQNSGIRNLNKFLEEKGLADEYYHMDELDEN</sequence>
<reference evidence="2" key="1">
    <citation type="submission" date="2018-01" db="EMBL/GenBank/DDBJ databases">
        <authorList>
            <person name="Wardenburg K.E."/>
            <person name="Rana S."/>
            <person name="Felix E."/>
            <person name="Puentes R.J."/>
            <person name="Shaffer C.D."/>
            <person name="Weston-Hafer K.A."/>
            <person name="Russell D.A."/>
            <person name="Pope W.H."/>
            <person name="Jacobs-Sera D."/>
            <person name="Hendrix R.W."/>
            <person name="Hatfull G.F."/>
        </authorList>
    </citation>
    <scope>NUCLEOTIDE SEQUENCE [LARGE SCALE GENOMIC DNA]</scope>
</reference>
<name>A0A2L1IWA0_9CAUD</name>
<accession>A0A2L1IWA0</accession>
<organism evidence="1 2">
    <name type="scientific">Streptomyces phage Bing</name>
    <dbReference type="NCBI Taxonomy" id="2079427"/>
    <lineage>
        <taxon>Viruses</taxon>
        <taxon>Duplodnaviria</taxon>
        <taxon>Heunggongvirae</taxon>
        <taxon>Uroviricota</taxon>
        <taxon>Caudoviricetes</taxon>
        <taxon>Bingvirus</taxon>
        <taxon>Bingvirus bing</taxon>
    </lineage>
</organism>
<gene>
    <name evidence="1" type="ORF">SEA_BING_45</name>
</gene>
<protein>
    <submittedName>
        <fullName evidence="1">Uncharacterized protein</fullName>
    </submittedName>
</protein>
<dbReference type="EMBL" id="MG757154">
    <property type="protein sequence ID" value="AVD99467.1"/>
    <property type="molecule type" value="Genomic_DNA"/>
</dbReference>
<dbReference type="Proteomes" id="UP000241360">
    <property type="component" value="Segment"/>
</dbReference>